<evidence type="ECO:0000256" key="4">
    <source>
        <dbReference type="SAM" id="Phobius"/>
    </source>
</evidence>
<dbReference type="InterPro" id="IPR011701">
    <property type="entry name" value="MFS"/>
</dbReference>
<keyword evidence="3 4" id="KW-0472">Membrane</keyword>
<proteinExistence type="predicted"/>
<dbReference type="AlphaFoldDB" id="A0A109JDP9"/>
<keyword evidence="2 4" id="KW-1133">Transmembrane helix</keyword>
<evidence type="ECO:0000256" key="3">
    <source>
        <dbReference type="ARBA" id="ARBA00023136"/>
    </source>
</evidence>
<keyword evidence="7" id="KW-1185">Reference proteome</keyword>
<dbReference type="Gene3D" id="1.20.1250.20">
    <property type="entry name" value="MFS general substrate transporter like domains"/>
    <property type="match status" value="1"/>
</dbReference>
<evidence type="ECO:0000259" key="5">
    <source>
        <dbReference type="PROSITE" id="PS50850"/>
    </source>
</evidence>
<dbReference type="PROSITE" id="PS50850">
    <property type="entry name" value="MFS"/>
    <property type="match status" value="1"/>
</dbReference>
<feature type="transmembrane region" description="Helical" evidence="4">
    <location>
        <begin position="143"/>
        <end position="162"/>
    </location>
</feature>
<protein>
    <submittedName>
        <fullName evidence="6">MFS transporter</fullName>
    </submittedName>
</protein>
<organism evidence="6 7">
    <name type="scientific">Rhizobium altiplani</name>
    <dbReference type="NCBI Taxonomy" id="1864509"/>
    <lineage>
        <taxon>Bacteria</taxon>
        <taxon>Pseudomonadati</taxon>
        <taxon>Pseudomonadota</taxon>
        <taxon>Alphaproteobacteria</taxon>
        <taxon>Hyphomicrobiales</taxon>
        <taxon>Rhizobiaceae</taxon>
        <taxon>Rhizobium/Agrobacterium group</taxon>
        <taxon>Rhizobium</taxon>
    </lineage>
</organism>
<dbReference type="GO" id="GO:0022857">
    <property type="term" value="F:transmembrane transporter activity"/>
    <property type="evidence" value="ECO:0007669"/>
    <property type="project" value="InterPro"/>
</dbReference>
<accession>A0A109JDP9</accession>
<dbReference type="InterPro" id="IPR036259">
    <property type="entry name" value="MFS_trans_sf"/>
</dbReference>
<gene>
    <name evidence="6" type="ORF">AS026_13715</name>
</gene>
<feature type="transmembrane region" description="Helical" evidence="4">
    <location>
        <begin position="21"/>
        <end position="39"/>
    </location>
</feature>
<evidence type="ECO:0000256" key="2">
    <source>
        <dbReference type="ARBA" id="ARBA00022989"/>
    </source>
</evidence>
<dbReference type="PANTHER" id="PTHR42910">
    <property type="entry name" value="TRANSPORTER SCO4007-RELATED"/>
    <property type="match status" value="1"/>
</dbReference>
<dbReference type="Pfam" id="PF07690">
    <property type="entry name" value="MFS_1"/>
    <property type="match status" value="1"/>
</dbReference>
<evidence type="ECO:0000256" key="1">
    <source>
        <dbReference type="ARBA" id="ARBA00022692"/>
    </source>
</evidence>
<dbReference type="EMBL" id="LNCD01000105">
    <property type="protein sequence ID" value="KWV47025.1"/>
    <property type="molecule type" value="Genomic_DNA"/>
</dbReference>
<feature type="transmembrane region" description="Helical" evidence="4">
    <location>
        <begin position="109"/>
        <end position="131"/>
    </location>
</feature>
<feature type="transmembrane region" description="Helical" evidence="4">
    <location>
        <begin position="86"/>
        <end position="103"/>
    </location>
</feature>
<name>A0A109JDP9_9HYPH</name>
<dbReference type="OrthoDB" id="9815356at2"/>
<feature type="transmembrane region" description="Helical" evidence="4">
    <location>
        <begin position="379"/>
        <end position="396"/>
    </location>
</feature>
<feature type="domain" description="Major facilitator superfamily (MFS) profile" evidence="5">
    <location>
        <begin position="13"/>
        <end position="401"/>
    </location>
</feature>
<dbReference type="InterPro" id="IPR020846">
    <property type="entry name" value="MFS_dom"/>
</dbReference>
<sequence length="409" mass="42575">MSLSNTTRETVAPQTISPLMTFLFAAACGLVAANLYYGQPLAGPISVSLGFTPAATGLIVTLTQIGYGLGLLLIVPLGDLLENRRLVLTLIAISAVALVGAALSSTPMMFLLASLCIGLASVAVQVLVPFAAHMAPDATRGRVVGNVMSGLLCGIMLARPFASFVAEATSWHMVYFVTAALMIALVVILRANLPVRVPHTRLSYGRLLASMADLALHSRILQRRALYQAGMFGAFSLFWTTTPLLLAGPEFGLTQNGIALFALAGAAGAIASPIAGRLADRGLTKAASTLAMLLGMSAFLISQFATDGSLTALLLLTAAAILLDFGVTTNLVCGQRAVYAISAEHRSRLNGLYMATFFTGGAIGSAVGGWAYATGGWTMTAWIGFCFPAFAFLLFLTEGRGRQAVSEAG</sequence>
<feature type="transmembrane region" description="Helical" evidence="4">
    <location>
        <begin position="225"/>
        <end position="246"/>
    </location>
</feature>
<feature type="transmembrane region" description="Helical" evidence="4">
    <location>
        <begin position="311"/>
        <end position="332"/>
    </location>
</feature>
<keyword evidence="1 4" id="KW-0812">Transmembrane</keyword>
<feature type="transmembrane region" description="Helical" evidence="4">
    <location>
        <begin position="174"/>
        <end position="193"/>
    </location>
</feature>
<dbReference type="RefSeq" id="WP_062372422.1">
    <property type="nucleotide sequence ID" value="NZ_LNCD01000105.1"/>
</dbReference>
<feature type="transmembrane region" description="Helical" evidence="4">
    <location>
        <begin position="352"/>
        <end position="373"/>
    </location>
</feature>
<reference evidence="6 7" key="1">
    <citation type="submission" date="2015-11" db="EMBL/GenBank/DDBJ databases">
        <title>Draft Genome Sequence of the Strain BR 10423 (Rhizobium sp.) isolated from nodules of Mimosa pudica.</title>
        <authorList>
            <person name="Barauna A.C."/>
            <person name="Zilli J.E."/>
            <person name="Simoes-Araujo J.L."/>
            <person name="Reis V.M."/>
            <person name="James E.K."/>
            <person name="Reis F.B.Jr."/>
            <person name="Rouws L.F."/>
            <person name="Passos S.R."/>
            <person name="Gois S.R."/>
        </authorList>
    </citation>
    <scope>NUCLEOTIDE SEQUENCE [LARGE SCALE GENOMIC DNA]</scope>
    <source>
        <strain evidence="6 7">BR10423</strain>
    </source>
</reference>
<feature type="transmembrane region" description="Helical" evidence="4">
    <location>
        <begin position="286"/>
        <end position="305"/>
    </location>
</feature>
<evidence type="ECO:0000313" key="7">
    <source>
        <dbReference type="Proteomes" id="UP000068164"/>
    </source>
</evidence>
<dbReference type="Proteomes" id="UP000068164">
    <property type="component" value="Unassembled WGS sequence"/>
</dbReference>
<comment type="caution">
    <text evidence="6">The sequence shown here is derived from an EMBL/GenBank/DDBJ whole genome shotgun (WGS) entry which is preliminary data.</text>
</comment>
<dbReference type="CDD" id="cd17324">
    <property type="entry name" value="MFS_NepI_like"/>
    <property type="match status" value="1"/>
</dbReference>
<dbReference type="SUPFAM" id="SSF103473">
    <property type="entry name" value="MFS general substrate transporter"/>
    <property type="match status" value="1"/>
</dbReference>
<feature type="transmembrane region" description="Helical" evidence="4">
    <location>
        <begin position="258"/>
        <end position="279"/>
    </location>
</feature>
<feature type="transmembrane region" description="Helical" evidence="4">
    <location>
        <begin position="51"/>
        <end position="74"/>
    </location>
</feature>
<evidence type="ECO:0000313" key="6">
    <source>
        <dbReference type="EMBL" id="KWV47025.1"/>
    </source>
</evidence>
<dbReference type="PANTHER" id="PTHR42910:SF1">
    <property type="entry name" value="MAJOR FACILITATOR SUPERFAMILY (MFS) PROFILE DOMAIN-CONTAINING PROTEIN"/>
    <property type="match status" value="1"/>
</dbReference>